<name>A0AA39KQ81_9HYME</name>
<dbReference type="PANTHER" id="PTHR13980">
    <property type="entry name" value="CDC68 RELATED"/>
    <property type="match status" value="1"/>
</dbReference>
<protein>
    <recommendedName>
        <fullName evidence="1">FACT complex subunit</fullName>
    </recommendedName>
</protein>
<comment type="function">
    <text evidence="1">Component of the FACT complex, a general chromatin factor that acts to reorganize nucleosomes. The FACT complex is involved in multiple processes that require DNA as a template such as mRNA elongation, DNA replication and DNA repair. During transcription elongation the FACT complex acts as a histone chaperone that both destabilizes and restores nucleosomal structure. It facilitates the passage of RNA polymerase II and transcription by promoting the dissociation of one histone H2A-H2B dimer from the nucleosome, then subsequently promotes the reestablishment of the nucleosome following the passage of RNA polymerase II.</text>
</comment>
<dbReference type="GO" id="GO:0006281">
    <property type="term" value="P:DNA repair"/>
    <property type="evidence" value="ECO:0007669"/>
    <property type="project" value="UniProtKB-UniRule"/>
</dbReference>
<evidence type="ECO:0000313" key="3">
    <source>
        <dbReference type="EMBL" id="KAK0169840.1"/>
    </source>
</evidence>
<keyword evidence="1" id="KW-0804">Transcription</keyword>
<dbReference type="GO" id="GO:0035101">
    <property type="term" value="C:FACT complex"/>
    <property type="evidence" value="ECO:0007669"/>
    <property type="project" value="UniProtKB-UniRule"/>
</dbReference>
<comment type="subcellular location">
    <subcellularLocation>
        <location evidence="1">Nucleus</location>
    </subcellularLocation>
    <subcellularLocation>
        <location evidence="1">Chromosome</location>
    </subcellularLocation>
</comment>
<dbReference type="InterPro" id="IPR040258">
    <property type="entry name" value="Spt16"/>
</dbReference>
<keyword evidence="1" id="KW-0539">Nucleus</keyword>
<dbReference type="GO" id="GO:0006368">
    <property type="term" value="P:transcription elongation by RNA polymerase II"/>
    <property type="evidence" value="ECO:0007669"/>
    <property type="project" value="TreeGrafter"/>
</dbReference>
<proteinExistence type="inferred from homology"/>
<organism evidence="3 4">
    <name type="scientific">Microctonus aethiopoides</name>
    <dbReference type="NCBI Taxonomy" id="144406"/>
    <lineage>
        <taxon>Eukaryota</taxon>
        <taxon>Metazoa</taxon>
        <taxon>Ecdysozoa</taxon>
        <taxon>Arthropoda</taxon>
        <taxon>Hexapoda</taxon>
        <taxon>Insecta</taxon>
        <taxon>Pterygota</taxon>
        <taxon>Neoptera</taxon>
        <taxon>Endopterygota</taxon>
        <taxon>Hymenoptera</taxon>
        <taxon>Apocrita</taxon>
        <taxon>Ichneumonoidea</taxon>
        <taxon>Braconidae</taxon>
        <taxon>Euphorinae</taxon>
        <taxon>Microctonus</taxon>
    </lineage>
</organism>
<keyword evidence="4" id="KW-1185">Reference proteome</keyword>
<feature type="domain" description="FACT complex subunit SPT16 PH-like" evidence="2">
    <location>
        <begin position="1"/>
        <end position="72"/>
    </location>
</feature>
<keyword evidence="1" id="KW-0234">DNA repair</keyword>
<dbReference type="Gene3D" id="2.30.29.150">
    <property type="match status" value="1"/>
</dbReference>
<evidence type="ECO:0000256" key="1">
    <source>
        <dbReference type="RuleBase" id="RU367052"/>
    </source>
</evidence>
<dbReference type="PANTHER" id="PTHR13980:SF15">
    <property type="entry name" value="FACT COMPLEX SUBUNIT SPT16"/>
    <property type="match status" value="1"/>
</dbReference>
<comment type="subunit">
    <text evidence="1">Component of the FACT complex.</text>
</comment>
<keyword evidence="1" id="KW-0235">DNA replication</keyword>
<comment type="similarity">
    <text evidence="1">Belongs to the peptidase M24 family. SPT16 subfamily.</text>
</comment>
<keyword evidence="1" id="KW-0805">Transcription regulation</keyword>
<keyword evidence="1" id="KW-0158">Chromosome</keyword>
<keyword evidence="1" id="KW-0227">DNA damage</keyword>
<dbReference type="GO" id="GO:0031491">
    <property type="term" value="F:nucleosome binding"/>
    <property type="evidence" value="ECO:0007669"/>
    <property type="project" value="TreeGrafter"/>
</dbReference>
<sequence>MMILLHFHLEHAIMFGRREHADVQFDAKVGEITTDLGKHQYIHGRDNLAAEESEREHWHKLKTAFESFCKKVGGITKQKIKFGTLLMDFKIISGVLFGRNVLFQPTSGCLVNFLQWPPIVIILEDVELVF</sequence>
<dbReference type="InterPro" id="IPR056595">
    <property type="entry name" value="Fact-SPT16_PH"/>
</dbReference>
<accession>A0AA39KQ81</accession>
<evidence type="ECO:0000313" key="4">
    <source>
        <dbReference type="Proteomes" id="UP001168990"/>
    </source>
</evidence>
<dbReference type="InterPro" id="IPR011993">
    <property type="entry name" value="PH-like_dom_sf"/>
</dbReference>
<evidence type="ECO:0000259" key="2">
    <source>
        <dbReference type="Pfam" id="PF24824"/>
    </source>
</evidence>
<reference evidence="3" key="1">
    <citation type="journal article" date="2023" name="bioRxiv">
        <title>Scaffold-level genome assemblies of two parasitoid biocontrol wasps reveal the parthenogenesis mechanism and an associated novel virus.</title>
        <authorList>
            <person name="Inwood S."/>
            <person name="Skelly J."/>
            <person name="Guhlin J."/>
            <person name="Harrop T."/>
            <person name="Goldson S."/>
            <person name="Dearden P."/>
        </authorList>
    </citation>
    <scope>NUCLEOTIDE SEQUENCE</scope>
    <source>
        <strain evidence="3">Irish</strain>
        <tissue evidence="3">Whole body</tissue>
    </source>
</reference>
<reference evidence="3" key="2">
    <citation type="submission" date="2023-03" db="EMBL/GenBank/DDBJ databases">
        <authorList>
            <person name="Inwood S.N."/>
            <person name="Skelly J.G."/>
            <person name="Guhlin J."/>
            <person name="Harrop T.W.R."/>
            <person name="Goldson S.G."/>
            <person name="Dearden P.K."/>
        </authorList>
    </citation>
    <scope>NUCLEOTIDE SEQUENCE</scope>
    <source>
        <strain evidence="3">Irish</strain>
        <tissue evidence="3">Whole body</tissue>
    </source>
</reference>
<dbReference type="Pfam" id="PF24824">
    <property type="entry name" value="PH_SPT16"/>
    <property type="match status" value="1"/>
</dbReference>
<dbReference type="Proteomes" id="UP001168990">
    <property type="component" value="Unassembled WGS sequence"/>
</dbReference>
<dbReference type="GO" id="GO:0006260">
    <property type="term" value="P:DNA replication"/>
    <property type="evidence" value="ECO:0007669"/>
    <property type="project" value="UniProtKB-KW"/>
</dbReference>
<gene>
    <name evidence="3" type="ORF">PV328_010477</name>
</gene>
<dbReference type="Gene3D" id="2.30.29.30">
    <property type="entry name" value="Pleckstrin-homology domain (PH domain)/Phosphotyrosine-binding domain (PTB)"/>
    <property type="match status" value="1"/>
</dbReference>
<comment type="caution">
    <text evidence="3">The sequence shown here is derived from an EMBL/GenBank/DDBJ whole genome shotgun (WGS) entry which is preliminary data.</text>
</comment>
<dbReference type="EMBL" id="JAQQBS010000004">
    <property type="protein sequence ID" value="KAK0169840.1"/>
    <property type="molecule type" value="Genomic_DNA"/>
</dbReference>
<dbReference type="AlphaFoldDB" id="A0AA39KQ81"/>